<evidence type="ECO:0000313" key="5">
    <source>
        <dbReference type="Proteomes" id="UP000315636"/>
    </source>
</evidence>
<feature type="compositionally biased region" description="Basic residues" evidence="2">
    <location>
        <begin position="460"/>
        <end position="476"/>
    </location>
</feature>
<reference evidence="4 5" key="1">
    <citation type="submission" date="2017-05" db="EMBL/GenBank/DDBJ databases">
        <authorList>
            <person name="Varghese N."/>
            <person name="Submissions S."/>
        </authorList>
    </citation>
    <scope>NUCLEOTIDE SEQUENCE [LARGE SCALE GENOMIC DNA]</scope>
    <source>
        <strain evidence="4 5">DSM 45474</strain>
    </source>
</reference>
<dbReference type="Gene3D" id="3.30.470.20">
    <property type="entry name" value="ATP-grasp fold, B domain"/>
    <property type="match status" value="1"/>
</dbReference>
<keyword evidence="5" id="KW-1185">Reference proteome</keyword>
<protein>
    <submittedName>
        <fullName evidence="4">YheC/D like ATP-grasp</fullName>
    </submittedName>
</protein>
<feature type="domain" description="ATP-grasp" evidence="3">
    <location>
        <begin position="218"/>
        <end position="449"/>
    </location>
</feature>
<dbReference type="PROSITE" id="PS50975">
    <property type="entry name" value="ATP_GRASP"/>
    <property type="match status" value="1"/>
</dbReference>
<dbReference type="Proteomes" id="UP000315636">
    <property type="component" value="Unassembled WGS sequence"/>
</dbReference>
<dbReference type="InterPro" id="IPR011761">
    <property type="entry name" value="ATP-grasp"/>
</dbReference>
<dbReference type="SUPFAM" id="SSF56059">
    <property type="entry name" value="Glutathione synthetase ATP-binding domain-like"/>
    <property type="match status" value="1"/>
</dbReference>
<evidence type="ECO:0000256" key="1">
    <source>
        <dbReference type="PROSITE-ProRule" id="PRU00409"/>
    </source>
</evidence>
<gene>
    <name evidence="4" type="ORF">SAMN06264849_10186</name>
</gene>
<evidence type="ECO:0000259" key="3">
    <source>
        <dbReference type="PROSITE" id="PS50975"/>
    </source>
</evidence>
<organism evidence="4 5">
    <name type="scientific">Melghirimyces algeriensis</name>
    <dbReference type="NCBI Taxonomy" id="910412"/>
    <lineage>
        <taxon>Bacteria</taxon>
        <taxon>Bacillati</taxon>
        <taxon>Bacillota</taxon>
        <taxon>Bacilli</taxon>
        <taxon>Bacillales</taxon>
        <taxon>Thermoactinomycetaceae</taxon>
        <taxon>Melghirimyces</taxon>
    </lineage>
</organism>
<feature type="region of interest" description="Disordered" evidence="2">
    <location>
        <begin position="455"/>
        <end position="476"/>
    </location>
</feature>
<name>A0A521ADY0_9BACL</name>
<evidence type="ECO:0000313" key="4">
    <source>
        <dbReference type="EMBL" id="SMO33023.1"/>
    </source>
</evidence>
<accession>A0A521ADY0</accession>
<dbReference type="EMBL" id="FXTI01000001">
    <property type="protein sequence ID" value="SMO33023.1"/>
    <property type="molecule type" value="Genomic_DNA"/>
</dbReference>
<proteinExistence type="predicted"/>
<dbReference type="RefSeq" id="WP_142503805.1">
    <property type="nucleotide sequence ID" value="NZ_FXTI01000001.1"/>
</dbReference>
<dbReference type="Pfam" id="PF14398">
    <property type="entry name" value="ATPgrasp_YheCD"/>
    <property type="match status" value="1"/>
</dbReference>
<dbReference type="InterPro" id="IPR026838">
    <property type="entry name" value="YheC/D"/>
</dbReference>
<sequence length="476" mass="54959">MGHVRVVVQPLPEHSFPSHTNMIISQSLANRLRLPDHPVWVTFGTLTDTAYIYRTRNHTPLIRISSRLAHQLKMETQKTLHVRYDSSNRRLRFGPLLGILMNTSVEGNDHHPFGLMARFLEECAQASLAKGICMVVFSPENLNPAKNTTTGWEYQGNRWRRTESPLPDAIYNRITSRRIERKPDLQQRLEQLKKTCKIPVFNETFLNKQQVYDLLVKDEQMRRLLPESHPYQPAILRHMLKKYRTVYLKPTNGSLGHGIIRVMISEKKWVIQYSEAARTVTRIFSKPKEAIRQLRRKVVSSRYIIQRGLDLITYEGRPVDFRVLVQKNGQGKWSVTSTVGRIANDRNIVSNLARGGTLRKASEILSSVQLVNKPNLRHIQKQALSIAEHFESLSQGHFAELGVDLVLDQTGRLWLIELNSKPSKTDETVTSPSRAIRPSVNRLIEYVTYITGWNRNPTGKSKKNTSRSNRNRRKRR</sequence>
<dbReference type="OrthoDB" id="7869153at2"/>
<keyword evidence="1" id="KW-0067">ATP-binding</keyword>
<dbReference type="GO" id="GO:0005524">
    <property type="term" value="F:ATP binding"/>
    <property type="evidence" value="ECO:0007669"/>
    <property type="project" value="UniProtKB-UniRule"/>
</dbReference>
<dbReference type="AlphaFoldDB" id="A0A521ADY0"/>
<keyword evidence="1" id="KW-0547">Nucleotide-binding</keyword>
<dbReference type="GO" id="GO:0046872">
    <property type="term" value="F:metal ion binding"/>
    <property type="evidence" value="ECO:0007669"/>
    <property type="project" value="InterPro"/>
</dbReference>
<evidence type="ECO:0000256" key="2">
    <source>
        <dbReference type="SAM" id="MobiDB-lite"/>
    </source>
</evidence>